<dbReference type="AlphaFoldDB" id="A0AAD8G1H1"/>
<evidence type="ECO:0000256" key="8">
    <source>
        <dbReference type="ARBA" id="ARBA00023242"/>
    </source>
</evidence>
<dbReference type="FunFam" id="3.30.70.330:FF:000125">
    <property type="entry name" value="Putative ribonucleoprotein PTB-binding 1"/>
    <property type="match status" value="1"/>
</dbReference>
<dbReference type="PROSITE" id="PS50102">
    <property type="entry name" value="RRM"/>
    <property type="match status" value="3"/>
</dbReference>
<dbReference type="InterPro" id="IPR000504">
    <property type="entry name" value="RRM_dom"/>
</dbReference>
<keyword evidence="3" id="KW-0963">Cytoplasm</keyword>
<dbReference type="GO" id="GO:0005737">
    <property type="term" value="C:cytoplasm"/>
    <property type="evidence" value="ECO:0007669"/>
    <property type="project" value="UniProtKB-SubCell"/>
</dbReference>
<evidence type="ECO:0000256" key="6">
    <source>
        <dbReference type="ARBA" id="ARBA00022884"/>
    </source>
</evidence>
<feature type="domain" description="RRM" evidence="15">
    <location>
        <begin position="69"/>
        <end position="140"/>
    </location>
</feature>
<sequence>MAAASSLQLPLIHNLNRRNSPVQDSDSPENRQDDEIGVEGPSLRVLADLEPEEIERRLEKTRRELSNRRKILMKNLPQDISNQEVHDILKEYELKYCYVDRNKGTAFVTLLNGEQAQDAIRIFHQTNLRGRELSVQLQPTDSLLCITNLPHTYTLQQFEELVRMYGNIERCFLACSEVTGHSKGYGFVEYMKKDSASKARSELLGRQLGDRTVMVQWTDVNQLTADNLHSKCLCVDKLPSDFSDSEELEEMFSKISKPVFCQLAQDEGSPIGGFAVLEYETAEQAEEVLREMDRQVIGGSEVRVSFCAPGTAGRSTLAALIAAQGVMANNKKGLLPEPSIAQMLNSMTNPAALQVLMRPYHTATAGKPPGIVGLPQGMPYLRSPPLTAALLQLGKVQQNAMLGNGLVLQNMWRMQLAHQQLVQLKEKQANHASSLLGDPSRVLLQKAMGRRAAPPVNMGKGLLGDSPNGLSSEAGPTAPQTPGEQAGMMAYMSSRRHLGHATVEQDGGAEAQASATGGSAGTPPGGHGYLQGLPNPMVLAGAQKQQSLPGSNESSSTAGTASSSQTSLLGEPPKELKVPSNPYLNMASVLPGVLLQAAAPHGSKPQSAQHHSGVVYGSTLNPTVSLTSGPYAVENTTDYSQQYGEYSQEAMQQWYQHYQAQGYASSSSEAGLVEYGKEQAEMSAYAQPASSSSDTYYNQATAAAAYGDYNSYMQAVSQYYSQTHMAQAALQSGYQQRAANKEADMAKAVLGTSLQSASNGSVRSTAQSTAMPAYNSVSLMSGYVVGQPTAASSVTPLQTGRAGLDWSQYYYNNSRGQKRDYSHLPSQEATPEEGYVGQHSQGLGGQYADLYFKKKRI</sequence>
<evidence type="ECO:0000256" key="9">
    <source>
        <dbReference type="ARBA" id="ARBA00058259"/>
    </source>
</evidence>
<reference evidence="16" key="1">
    <citation type="submission" date="2022-02" db="EMBL/GenBank/DDBJ databases">
        <title>Atlantic sturgeon de novo genome assembly.</title>
        <authorList>
            <person name="Stock M."/>
            <person name="Klopp C."/>
            <person name="Guiguen Y."/>
            <person name="Cabau C."/>
            <person name="Parinello H."/>
            <person name="Santidrian Yebra-Pimentel E."/>
            <person name="Kuhl H."/>
            <person name="Dirks R.P."/>
            <person name="Guessner J."/>
            <person name="Wuertz S."/>
            <person name="Du K."/>
            <person name="Schartl M."/>
        </authorList>
    </citation>
    <scope>NUCLEOTIDE SEQUENCE</scope>
    <source>
        <strain evidence="16">STURGEONOMICS-FGT-2020</strain>
        <tissue evidence="16">Whole blood</tissue>
    </source>
</reference>
<feature type="region of interest" description="Disordered" evidence="14">
    <location>
        <begin position="817"/>
        <end position="841"/>
    </location>
</feature>
<keyword evidence="16" id="KW-0687">Ribonucleoprotein</keyword>
<comment type="function">
    <text evidence="9">Cooperates with PTBP1 to modulate regulated alternative splicing events. Promotes exon skipping. Cooperates with PTBP1 to modulate switching between mutually exclusive exons during maturation of the TPM1 pre-mRNA.</text>
</comment>
<organism evidence="16 17">
    <name type="scientific">Acipenser oxyrinchus oxyrinchus</name>
    <dbReference type="NCBI Taxonomy" id="40147"/>
    <lineage>
        <taxon>Eukaryota</taxon>
        <taxon>Metazoa</taxon>
        <taxon>Chordata</taxon>
        <taxon>Craniata</taxon>
        <taxon>Vertebrata</taxon>
        <taxon>Euteleostomi</taxon>
        <taxon>Actinopterygii</taxon>
        <taxon>Chondrostei</taxon>
        <taxon>Acipenseriformes</taxon>
        <taxon>Acipenseridae</taxon>
        <taxon>Acipenser</taxon>
    </lineage>
</organism>
<evidence type="ECO:0000256" key="4">
    <source>
        <dbReference type="ARBA" id="ARBA00022553"/>
    </source>
</evidence>
<evidence type="ECO:0000256" key="5">
    <source>
        <dbReference type="ARBA" id="ARBA00022737"/>
    </source>
</evidence>
<dbReference type="InterPro" id="IPR035979">
    <property type="entry name" value="RBD_domain_sf"/>
</dbReference>
<evidence type="ECO:0000256" key="12">
    <source>
        <dbReference type="ARBA" id="ARBA00076009"/>
    </source>
</evidence>
<keyword evidence="6 13" id="KW-0694">RNA-binding</keyword>
<feature type="compositionally biased region" description="Polar residues" evidence="14">
    <location>
        <begin position="543"/>
        <end position="553"/>
    </location>
</feature>
<feature type="compositionally biased region" description="Gly residues" evidence="14">
    <location>
        <begin position="518"/>
        <end position="529"/>
    </location>
</feature>
<feature type="compositionally biased region" description="Low complexity" evidence="14">
    <location>
        <begin position="508"/>
        <end position="517"/>
    </location>
</feature>
<feature type="region of interest" description="Disordered" evidence="14">
    <location>
        <begin position="451"/>
        <end position="485"/>
    </location>
</feature>
<dbReference type="PANTHER" id="PTHR48025">
    <property type="entry name" value="OS02G0815200 PROTEIN"/>
    <property type="match status" value="1"/>
</dbReference>
<dbReference type="CDD" id="cd12668">
    <property type="entry name" value="RRM3_RAVER2"/>
    <property type="match status" value="1"/>
</dbReference>
<dbReference type="InterPro" id="IPR012677">
    <property type="entry name" value="Nucleotide-bd_a/b_plait_sf"/>
</dbReference>
<feature type="region of interest" description="Disordered" evidence="14">
    <location>
        <begin position="1"/>
        <end position="40"/>
    </location>
</feature>
<protein>
    <recommendedName>
        <fullName evidence="11">Ribonucleoprotein PTB-binding 1</fullName>
    </recommendedName>
    <alternativeName>
        <fullName evidence="12">Protein raver-1</fullName>
    </alternativeName>
</protein>
<feature type="region of interest" description="Disordered" evidence="14">
    <location>
        <begin position="505"/>
        <end position="580"/>
    </location>
</feature>
<name>A0AAD8G1H1_ACIOX</name>
<dbReference type="InterPro" id="IPR050502">
    <property type="entry name" value="Euk_RNA-bind_prot"/>
</dbReference>
<dbReference type="InterPro" id="IPR047942">
    <property type="entry name" value="RAVER2_RRM3"/>
</dbReference>
<evidence type="ECO:0000256" key="3">
    <source>
        <dbReference type="ARBA" id="ARBA00022490"/>
    </source>
</evidence>
<proteinExistence type="predicted"/>
<keyword evidence="17" id="KW-1185">Reference proteome</keyword>
<evidence type="ECO:0000313" key="16">
    <source>
        <dbReference type="EMBL" id="KAK1164208.1"/>
    </source>
</evidence>
<evidence type="ECO:0000256" key="1">
    <source>
        <dbReference type="ARBA" id="ARBA00004123"/>
    </source>
</evidence>
<dbReference type="SMART" id="SM00360">
    <property type="entry name" value="RRM"/>
    <property type="match status" value="3"/>
</dbReference>
<feature type="domain" description="RRM" evidence="15">
    <location>
        <begin position="231"/>
        <end position="309"/>
    </location>
</feature>
<dbReference type="GO" id="GO:1990904">
    <property type="term" value="C:ribonucleoprotein complex"/>
    <property type="evidence" value="ECO:0007669"/>
    <property type="project" value="UniProtKB-KW"/>
</dbReference>
<dbReference type="GO" id="GO:0005634">
    <property type="term" value="C:nucleus"/>
    <property type="evidence" value="ECO:0007669"/>
    <property type="project" value="UniProtKB-SubCell"/>
</dbReference>
<dbReference type="FunFam" id="3.30.70.330:FF:000100">
    <property type="entry name" value="Putative ribonucleoprotein PTB-binding 1"/>
    <property type="match status" value="1"/>
</dbReference>
<dbReference type="Proteomes" id="UP001230051">
    <property type="component" value="Unassembled WGS sequence"/>
</dbReference>
<evidence type="ECO:0000256" key="7">
    <source>
        <dbReference type="ARBA" id="ARBA00022990"/>
    </source>
</evidence>
<dbReference type="SUPFAM" id="SSF54928">
    <property type="entry name" value="RNA-binding domain, RBD"/>
    <property type="match status" value="2"/>
</dbReference>
<feature type="domain" description="RRM" evidence="15">
    <location>
        <begin position="142"/>
        <end position="220"/>
    </location>
</feature>
<feature type="compositionally biased region" description="Low complexity" evidence="14">
    <location>
        <begin position="554"/>
        <end position="570"/>
    </location>
</feature>
<dbReference type="FunFam" id="3.30.70.330:FF:000116">
    <property type="entry name" value="Putative ribonucleoprotein PTB-binding 1"/>
    <property type="match status" value="1"/>
</dbReference>
<comment type="subunit">
    <text evidence="10">Interacts with PTBP1, RAVER2, VCL and ACTN1. Part of a complex containing RAVER1, VCL and ACTN1.</text>
</comment>
<comment type="subcellular location">
    <subcellularLocation>
        <location evidence="2">Cytoplasm</location>
    </subcellularLocation>
    <subcellularLocation>
        <location evidence="1">Nucleus</location>
    </subcellularLocation>
</comment>
<dbReference type="Gene3D" id="3.30.70.330">
    <property type="match status" value="3"/>
</dbReference>
<evidence type="ECO:0000313" key="17">
    <source>
        <dbReference type="Proteomes" id="UP001230051"/>
    </source>
</evidence>
<comment type="caution">
    <text evidence="16">The sequence shown here is derived from an EMBL/GenBank/DDBJ whole genome shotgun (WGS) entry which is preliminary data.</text>
</comment>
<evidence type="ECO:0000256" key="11">
    <source>
        <dbReference type="ARBA" id="ARBA00072395"/>
    </source>
</evidence>
<evidence type="ECO:0000256" key="14">
    <source>
        <dbReference type="SAM" id="MobiDB-lite"/>
    </source>
</evidence>
<dbReference type="EMBL" id="JAGXEW010000014">
    <property type="protein sequence ID" value="KAK1164208.1"/>
    <property type="molecule type" value="Genomic_DNA"/>
</dbReference>
<gene>
    <name evidence="16" type="primary">RAVER2</name>
    <name evidence="16" type="ORF">AOXY_G16241</name>
</gene>
<dbReference type="GO" id="GO:0003729">
    <property type="term" value="F:mRNA binding"/>
    <property type="evidence" value="ECO:0007669"/>
    <property type="project" value="TreeGrafter"/>
</dbReference>
<evidence type="ECO:0000256" key="10">
    <source>
        <dbReference type="ARBA" id="ARBA00066243"/>
    </source>
</evidence>
<evidence type="ECO:0000256" key="13">
    <source>
        <dbReference type="PROSITE-ProRule" id="PRU00176"/>
    </source>
</evidence>
<keyword evidence="5" id="KW-0677">Repeat</keyword>
<accession>A0AAD8G1H1</accession>
<keyword evidence="7" id="KW-0007">Acetylation</keyword>
<keyword evidence="8" id="KW-0539">Nucleus</keyword>
<dbReference type="Pfam" id="PF00076">
    <property type="entry name" value="RRM_1"/>
    <property type="match status" value="3"/>
</dbReference>
<evidence type="ECO:0000259" key="15">
    <source>
        <dbReference type="PROSITE" id="PS50102"/>
    </source>
</evidence>
<keyword evidence="4" id="KW-0597">Phosphoprotein</keyword>
<evidence type="ECO:0000256" key="2">
    <source>
        <dbReference type="ARBA" id="ARBA00004496"/>
    </source>
</evidence>
<dbReference type="PANTHER" id="PTHR48025:SF1">
    <property type="entry name" value="RRM DOMAIN-CONTAINING PROTEIN"/>
    <property type="match status" value="1"/>
</dbReference>